<evidence type="ECO:0000313" key="4">
    <source>
        <dbReference type="Proteomes" id="UP000243416"/>
    </source>
</evidence>
<dbReference type="PROSITE" id="PS01279">
    <property type="entry name" value="PCMT"/>
    <property type="match status" value="1"/>
</dbReference>
<dbReference type="InterPro" id="IPR029063">
    <property type="entry name" value="SAM-dependent_MTases_sf"/>
</dbReference>
<name>A0A656Z733_9PROT</name>
<protein>
    <recommendedName>
        <fullName evidence="2">Protein-L-isoaspartate O-methyltransferase</fullName>
    </recommendedName>
</protein>
<comment type="similarity">
    <text evidence="1">Belongs to the methyltransferase superfamily. L-isoaspartyl/D-aspartyl protein methyltransferase family.</text>
</comment>
<keyword evidence="3" id="KW-0489">Methyltransferase</keyword>
<organism evidence="3 4">
    <name type="scientific">Sterolibacterium denitrificans</name>
    <dbReference type="NCBI Taxonomy" id="157592"/>
    <lineage>
        <taxon>Bacteria</taxon>
        <taxon>Pseudomonadati</taxon>
        <taxon>Pseudomonadota</taxon>
        <taxon>Betaproteobacteria</taxon>
        <taxon>Nitrosomonadales</taxon>
        <taxon>Sterolibacteriaceae</taxon>
        <taxon>Sterolibacterium</taxon>
    </lineage>
</organism>
<dbReference type="GO" id="GO:0004719">
    <property type="term" value="F:protein-L-isoaspartate (D-aspartate) O-methyltransferase activity"/>
    <property type="evidence" value="ECO:0007669"/>
    <property type="project" value="UniProtKB-UniRule"/>
</dbReference>
<dbReference type="RefSeq" id="WP_067170882.1">
    <property type="nucleotide sequence ID" value="NZ_LFZK01000002.1"/>
</dbReference>
<evidence type="ECO:0000313" key="3">
    <source>
        <dbReference type="EMBL" id="KYC28920.1"/>
    </source>
</evidence>
<dbReference type="PANTHER" id="PTHR11579">
    <property type="entry name" value="PROTEIN-L-ISOASPARTATE O-METHYLTRANSFERASE"/>
    <property type="match status" value="1"/>
</dbReference>
<evidence type="ECO:0000256" key="1">
    <source>
        <dbReference type="ARBA" id="ARBA00005369"/>
    </source>
</evidence>
<dbReference type="InterPro" id="IPR000682">
    <property type="entry name" value="PCMT"/>
</dbReference>
<reference evidence="3 4" key="1">
    <citation type="journal article" date="2016" name="ISME J.">
        <title>Integrated multi-omics analyses reveal the biochemical mechanisms and phylogenetic relevance of anaerobic androgen biodegradation in the environment.</title>
        <authorList>
            <person name="Yang F.C."/>
            <person name="Chen Y.L."/>
            <person name="Tang S.L."/>
            <person name="Yu C.P."/>
            <person name="Wang P.H."/>
            <person name="Ismail W."/>
            <person name="Wang C.H."/>
            <person name="Ding J.Y."/>
            <person name="Yang C.Y."/>
            <person name="Yang C.Y."/>
            <person name="Chiang Y.R."/>
        </authorList>
    </citation>
    <scope>NUCLEOTIDE SEQUENCE [LARGE SCALE GENOMIC DNA]</scope>
    <source>
        <strain evidence="3 4">DSM 13999</strain>
    </source>
</reference>
<dbReference type="EMBL" id="LFZK01000002">
    <property type="protein sequence ID" value="KYC28920.1"/>
    <property type="molecule type" value="Genomic_DNA"/>
</dbReference>
<dbReference type="Gene3D" id="3.40.50.150">
    <property type="entry name" value="Vaccinia Virus protein VP39"/>
    <property type="match status" value="1"/>
</dbReference>
<dbReference type="Pfam" id="PF01135">
    <property type="entry name" value="PCMT"/>
    <property type="match status" value="1"/>
</dbReference>
<evidence type="ECO:0000256" key="2">
    <source>
        <dbReference type="ARBA" id="ARBA00013346"/>
    </source>
</evidence>
<dbReference type="NCBIfam" id="TIGR00080">
    <property type="entry name" value="pimt"/>
    <property type="match status" value="1"/>
</dbReference>
<dbReference type="CDD" id="cd02440">
    <property type="entry name" value="AdoMet_MTases"/>
    <property type="match status" value="1"/>
</dbReference>
<dbReference type="AlphaFoldDB" id="A0A656Z733"/>
<dbReference type="OrthoDB" id="9810066at2"/>
<keyword evidence="4" id="KW-1185">Reference proteome</keyword>
<dbReference type="Proteomes" id="UP000243416">
    <property type="component" value="Unassembled WGS sequence"/>
</dbReference>
<dbReference type="SUPFAM" id="SSF53335">
    <property type="entry name" value="S-adenosyl-L-methionine-dependent methyltransferases"/>
    <property type="match status" value="1"/>
</dbReference>
<accession>A0A656Z733</accession>
<dbReference type="GO" id="GO:0030091">
    <property type="term" value="P:protein repair"/>
    <property type="evidence" value="ECO:0007669"/>
    <property type="project" value="UniProtKB-UniRule"/>
</dbReference>
<dbReference type="GO" id="GO:0005737">
    <property type="term" value="C:cytoplasm"/>
    <property type="evidence" value="ECO:0007669"/>
    <property type="project" value="TreeGrafter"/>
</dbReference>
<keyword evidence="3" id="KW-0808">Transferase</keyword>
<gene>
    <name evidence="3" type="ORF">ACY05_03430</name>
</gene>
<dbReference type="PANTHER" id="PTHR11579:SF18">
    <property type="entry name" value="PROTEIN-L-ISOASPARTATE O-METHYLTRANSFERASE"/>
    <property type="match status" value="1"/>
</dbReference>
<proteinExistence type="inferred from homology"/>
<comment type="caution">
    <text evidence="3">The sequence shown here is derived from an EMBL/GenBank/DDBJ whole genome shotgun (WGS) entry which is preliminary data.</text>
</comment>
<sequence length="217" mass="23695">MNLEQARFNMIEQQLRPWDVLDQKVLDLLYVVKREEFVPPAYRLLAFSDTEVPLGHGAAMLPPKIEARALQALKIGKSERVLEIGTGSGYMAALLAAHAAQVVSVEIVPELAELAEANLKRCGVNNVIVATGDGSQGWPAQAPYDVILVSGALPEVPQPLLDQLKTGGRLLAFVGEAPLMETQLITRIDQHNFKSEILFETLVPPLTCAQAAQRFSF</sequence>
<dbReference type="GO" id="GO:0032259">
    <property type="term" value="P:methylation"/>
    <property type="evidence" value="ECO:0007669"/>
    <property type="project" value="UniProtKB-KW"/>
</dbReference>